<dbReference type="Proteomes" id="UP001152484">
    <property type="component" value="Unassembled WGS sequence"/>
</dbReference>
<organism evidence="1 2">
    <name type="scientific">Cuscuta europaea</name>
    <name type="common">European dodder</name>
    <dbReference type="NCBI Taxonomy" id="41803"/>
    <lineage>
        <taxon>Eukaryota</taxon>
        <taxon>Viridiplantae</taxon>
        <taxon>Streptophyta</taxon>
        <taxon>Embryophyta</taxon>
        <taxon>Tracheophyta</taxon>
        <taxon>Spermatophyta</taxon>
        <taxon>Magnoliopsida</taxon>
        <taxon>eudicotyledons</taxon>
        <taxon>Gunneridae</taxon>
        <taxon>Pentapetalae</taxon>
        <taxon>asterids</taxon>
        <taxon>lamiids</taxon>
        <taxon>Solanales</taxon>
        <taxon>Convolvulaceae</taxon>
        <taxon>Cuscuteae</taxon>
        <taxon>Cuscuta</taxon>
        <taxon>Cuscuta subgen. Cuscuta</taxon>
    </lineage>
</organism>
<name>A0A9P0ZNZ8_CUSEU</name>
<gene>
    <name evidence="1" type="ORF">CEURO_LOCUS17555</name>
</gene>
<sequence length="276" mass="31083">MVSVAWFGVKEPQVYSVSQEAAILFHPTFSQYTSMLCRRSLMWKSSRWVSCGSFLVRCEGAAGVLCVSRSCKSISSNFLSEKKPVGELLKFSGLFRMVQCEEAAGGLRVSRSSSSISSNFLCGKRGLTLSQMSQSLLTCRKILIRRKFITTQSLSQYNLKKIQKSNKLMKTQFGKDYSSDNGNPKKIEYTHCWKADLPNIIQKVKCIVKQREQQEISRAAKPNDVPYQEAGFIVVRKKGYKKKKKFQEVPSMITRNTVKKLAATTNNPQTSVLGLS</sequence>
<comment type="caution">
    <text evidence="1">The sequence shown here is derived from an EMBL/GenBank/DDBJ whole genome shotgun (WGS) entry which is preliminary data.</text>
</comment>
<proteinExistence type="predicted"/>
<protein>
    <submittedName>
        <fullName evidence="1">Uncharacterized protein</fullName>
    </submittedName>
</protein>
<evidence type="ECO:0000313" key="2">
    <source>
        <dbReference type="Proteomes" id="UP001152484"/>
    </source>
</evidence>
<keyword evidence="2" id="KW-1185">Reference proteome</keyword>
<evidence type="ECO:0000313" key="1">
    <source>
        <dbReference type="EMBL" id="CAH9106944.1"/>
    </source>
</evidence>
<reference evidence="1" key="1">
    <citation type="submission" date="2022-07" db="EMBL/GenBank/DDBJ databases">
        <authorList>
            <person name="Macas J."/>
            <person name="Novak P."/>
            <person name="Neumann P."/>
        </authorList>
    </citation>
    <scope>NUCLEOTIDE SEQUENCE</scope>
</reference>
<accession>A0A9P0ZNZ8</accession>
<dbReference type="AlphaFoldDB" id="A0A9P0ZNZ8"/>
<dbReference type="EMBL" id="CAMAPE010000050">
    <property type="protein sequence ID" value="CAH9106944.1"/>
    <property type="molecule type" value="Genomic_DNA"/>
</dbReference>